<evidence type="ECO:0000313" key="4">
    <source>
        <dbReference type="Proteomes" id="UP000024635"/>
    </source>
</evidence>
<dbReference type="Pfam" id="PF00566">
    <property type="entry name" value="RabGAP-TBC"/>
    <property type="match status" value="2"/>
</dbReference>
<dbReference type="InterPro" id="IPR000195">
    <property type="entry name" value="Rab-GAP-TBC_dom"/>
</dbReference>
<accession>A0A016UNI3</accession>
<dbReference type="InterPro" id="IPR035969">
    <property type="entry name" value="Rab-GAP_TBC_sf"/>
</dbReference>
<dbReference type="PROSITE" id="PS50086">
    <property type="entry name" value="TBC_RABGAP"/>
    <property type="match status" value="1"/>
</dbReference>
<evidence type="ECO:0000256" key="1">
    <source>
        <dbReference type="ARBA" id="ARBA00022468"/>
    </source>
</evidence>
<keyword evidence="4" id="KW-1185">Reference proteome</keyword>
<dbReference type="FunFam" id="1.10.8.270:FF:000011">
    <property type="entry name" value="TBC1 domain family member 5"/>
    <property type="match status" value="1"/>
</dbReference>
<organism evidence="3 4">
    <name type="scientific">Ancylostoma ceylanicum</name>
    <dbReference type="NCBI Taxonomy" id="53326"/>
    <lineage>
        <taxon>Eukaryota</taxon>
        <taxon>Metazoa</taxon>
        <taxon>Ecdysozoa</taxon>
        <taxon>Nematoda</taxon>
        <taxon>Chromadorea</taxon>
        <taxon>Rhabditida</taxon>
        <taxon>Rhabditina</taxon>
        <taxon>Rhabditomorpha</taxon>
        <taxon>Strongyloidea</taxon>
        <taxon>Ancylostomatidae</taxon>
        <taxon>Ancylostomatinae</taxon>
        <taxon>Ancylostoma</taxon>
    </lineage>
</organism>
<dbReference type="Proteomes" id="UP000024635">
    <property type="component" value="Unassembled WGS sequence"/>
</dbReference>
<sequence length="584" mass="66596">MDNPSQELAGNEYSSVLSDQLTVEILKTFCVRGGLRTSNLRSIAWRIHLKCLPISKVEWVTVTNRARKLYAHLKQKNIPNPHDDRFCQDPQVNNPLDQTDHNPWQQYFADHDLRDLISKDVGRTFPELEFFQQDHIRRMMCDILLIYAKENSFVSYKQGMHEILAPLMFVLFSDQQSFCHCKETGGLKMLSEEDRSILAHVYNPDYLESDSYGMFCEVMLEVAKWYEDNSSAGPSPKPSISESGPFMRVQDATPTNHIMRDLVAIGERLHSVDPMLADHLNSLDIPPQLYGIRWLRLLFGREFAIHDLLYIWDVLLCDRPFERMVECVFVAMLVQIRQLLLQSDYGGCLQYLMRYPPIVDVSTFMQQALHFRNPKKYPRPSTMGALSNFSHMTVTGADHPNRGRQGLPMPAEMPHEDAATGLRNITSSVLSKVKHSVLEKPQVSAAMGATPPATPRKTVQNVVRQAAAPSWEKELHLMEEQVACLQIRLNEKDVVCQEAARNIELCVEQLRGEGLSIPVLCSKLLEISGNLTASSTNGVGNPIVNRRVDNDAHEKRFATNRTPPQPRHIQRENEMVDLRMRPAK</sequence>
<reference evidence="4" key="1">
    <citation type="journal article" date="2015" name="Nat. Genet.">
        <title>The genome and transcriptome of the zoonotic hookworm Ancylostoma ceylanicum identify infection-specific gene families.</title>
        <authorList>
            <person name="Schwarz E.M."/>
            <person name="Hu Y."/>
            <person name="Antoshechkin I."/>
            <person name="Miller M.M."/>
            <person name="Sternberg P.W."/>
            <person name="Aroian R.V."/>
        </authorList>
    </citation>
    <scope>NUCLEOTIDE SEQUENCE</scope>
    <source>
        <strain evidence="4">HY135</strain>
    </source>
</reference>
<dbReference type="Gene3D" id="1.10.472.80">
    <property type="entry name" value="Ypt/Rab-GAP domain of gyp1p, domain 3"/>
    <property type="match status" value="1"/>
</dbReference>
<protein>
    <recommendedName>
        <fullName evidence="2">Rab-GAP TBC domain-containing protein</fullName>
    </recommendedName>
</protein>
<name>A0A016UNI3_9BILA</name>
<dbReference type="SUPFAM" id="SSF47923">
    <property type="entry name" value="Ypt/Rab-GAP domain of gyp1p"/>
    <property type="match status" value="2"/>
</dbReference>
<dbReference type="GO" id="GO:0005737">
    <property type="term" value="C:cytoplasm"/>
    <property type="evidence" value="ECO:0007669"/>
    <property type="project" value="UniProtKB-ARBA"/>
</dbReference>
<dbReference type="EMBL" id="JARK01001369">
    <property type="protein sequence ID" value="EYC16432.1"/>
    <property type="molecule type" value="Genomic_DNA"/>
</dbReference>
<dbReference type="GO" id="GO:0005096">
    <property type="term" value="F:GTPase activator activity"/>
    <property type="evidence" value="ECO:0007669"/>
    <property type="project" value="UniProtKB-KW"/>
</dbReference>
<feature type="domain" description="Rab-GAP TBC" evidence="2">
    <location>
        <begin position="35"/>
        <end position="319"/>
    </location>
</feature>
<evidence type="ECO:0000313" key="3">
    <source>
        <dbReference type="EMBL" id="EYC16432.1"/>
    </source>
</evidence>
<dbReference type="PANTHER" id="PTHR22957:SF337">
    <property type="entry name" value="TBC1 DOMAIN FAMILY MEMBER 5"/>
    <property type="match status" value="1"/>
</dbReference>
<evidence type="ECO:0000259" key="2">
    <source>
        <dbReference type="PROSITE" id="PS50086"/>
    </source>
</evidence>
<dbReference type="PANTHER" id="PTHR22957">
    <property type="entry name" value="TBC1 DOMAIN FAMILY MEMBER GTPASE-ACTIVATING PROTEIN"/>
    <property type="match status" value="1"/>
</dbReference>
<dbReference type="SMART" id="SM00164">
    <property type="entry name" value="TBC"/>
    <property type="match status" value="1"/>
</dbReference>
<dbReference type="OrthoDB" id="27140at2759"/>
<dbReference type="FunFam" id="1.10.472.80:FF:000038">
    <property type="entry name" value="TBC1 domain family member 5"/>
    <property type="match status" value="1"/>
</dbReference>
<gene>
    <name evidence="3" type="primary">Acey_s0033.g2656</name>
    <name evidence="3" type="synonym">Acey-rbg-3</name>
    <name evidence="3" type="ORF">Y032_0033g2656</name>
</gene>
<dbReference type="Gene3D" id="1.10.8.270">
    <property type="entry name" value="putative rabgap domain of human tbc1 domain family member 14 like domains"/>
    <property type="match status" value="1"/>
</dbReference>
<proteinExistence type="predicted"/>
<dbReference type="STRING" id="53326.A0A016UNI3"/>
<keyword evidence="1" id="KW-0343">GTPase activation</keyword>
<comment type="caution">
    <text evidence="3">The sequence shown here is derived from an EMBL/GenBank/DDBJ whole genome shotgun (WGS) entry which is preliminary data.</text>
</comment>
<dbReference type="AlphaFoldDB" id="A0A016UNI3"/>